<comment type="caution">
    <text evidence="1">The sequence shown here is derived from an EMBL/GenBank/DDBJ whole genome shotgun (WGS) entry which is preliminary data.</text>
</comment>
<accession>A0A9N9G2S2</accession>
<dbReference type="Proteomes" id="UP000789405">
    <property type="component" value="Unassembled WGS sequence"/>
</dbReference>
<sequence length="66" mass="7510">MGRKECLVVRFHLLVNKKKKIGEKRVLGGSILPFNEKKRVLGVAQRRCTSDYSWATKDMQSKGVSC</sequence>
<protein>
    <submittedName>
        <fullName evidence="1">28488_t:CDS:1</fullName>
    </submittedName>
</protein>
<name>A0A9N9G2S2_9GLOM</name>
<dbReference type="EMBL" id="CAJVPY010002825">
    <property type="protein sequence ID" value="CAG8573189.1"/>
    <property type="molecule type" value="Genomic_DNA"/>
</dbReference>
<organism evidence="1 2">
    <name type="scientific">Dentiscutata erythropus</name>
    <dbReference type="NCBI Taxonomy" id="1348616"/>
    <lineage>
        <taxon>Eukaryota</taxon>
        <taxon>Fungi</taxon>
        <taxon>Fungi incertae sedis</taxon>
        <taxon>Mucoromycota</taxon>
        <taxon>Glomeromycotina</taxon>
        <taxon>Glomeromycetes</taxon>
        <taxon>Diversisporales</taxon>
        <taxon>Gigasporaceae</taxon>
        <taxon>Dentiscutata</taxon>
    </lineage>
</organism>
<evidence type="ECO:0000313" key="2">
    <source>
        <dbReference type="Proteomes" id="UP000789405"/>
    </source>
</evidence>
<proteinExistence type="predicted"/>
<dbReference type="AlphaFoldDB" id="A0A9N9G2S2"/>
<evidence type="ECO:0000313" key="1">
    <source>
        <dbReference type="EMBL" id="CAG8573189.1"/>
    </source>
</evidence>
<gene>
    <name evidence="1" type="ORF">DERYTH_LOCUS6311</name>
</gene>
<keyword evidence="2" id="KW-1185">Reference proteome</keyword>
<reference evidence="1" key="1">
    <citation type="submission" date="2021-06" db="EMBL/GenBank/DDBJ databases">
        <authorList>
            <person name="Kallberg Y."/>
            <person name="Tangrot J."/>
            <person name="Rosling A."/>
        </authorList>
    </citation>
    <scope>NUCLEOTIDE SEQUENCE</scope>
    <source>
        <strain evidence="1">MA453B</strain>
    </source>
</reference>